<dbReference type="Proteomes" id="UP000784128">
    <property type="component" value="Unassembled WGS sequence"/>
</dbReference>
<organism evidence="1 2">
    <name type="scientific">Pelotalea chapellei</name>
    <dbReference type="NCBI Taxonomy" id="44671"/>
    <lineage>
        <taxon>Bacteria</taxon>
        <taxon>Pseudomonadati</taxon>
        <taxon>Thermodesulfobacteriota</taxon>
        <taxon>Desulfuromonadia</taxon>
        <taxon>Geobacterales</taxon>
        <taxon>Geobacteraceae</taxon>
        <taxon>Pelotalea</taxon>
    </lineage>
</organism>
<sequence>MFFVIVGDIHQAETFATGSGIREISRLEKQYGKGRWRKRKGVATIRLVEGGLFVAEIHWYEATGIGKKEFKIKQLLREVSEGHDEKQS</sequence>
<protein>
    <submittedName>
        <fullName evidence="1">Uncharacterized protein</fullName>
    </submittedName>
</protein>
<evidence type="ECO:0000313" key="2">
    <source>
        <dbReference type="Proteomes" id="UP000784128"/>
    </source>
</evidence>
<evidence type="ECO:0000313" key="1">
    <source>
        <dbReference type="EMBL" id="MBT1070819.1"/>
    </source>
</evidence>
<accession>A0ABS5U576</accession>
<comment type="caution">
    <text evidence="1">The sequence shown here is derived from an EMBL/GenBank/DDBJ whole genome shotgun (WGS) entry which is preliminary data.</text>
</comment>
<gene>
    <name evidence="1" type="ORF">KJB30_03400</name>
</gene>
<name>A0ABS5U576_9BACT</name>
<proteinExistence type="predicted"/>
<keyword evidence="2" id="KW-1185">Reference proteome</keyword>
<reference evidence="1 2" key="1">
    <citation type="submission" date="2021-05" db="EMBL/GenBank/DDBJ databases">
        <title>The draft genome of Geobacter chapellei DSM 13688.</title>
        <authorList>
            <person name="Xu Z."/>
            <person name="Masuda Y."/>
            <person name="Itoh H."/>
            <person name="Senoo K."/>
        </authorList>
    </citation>
    <scope>NUCLEOTIDE SEQUENCE [LARGE SCALE GENOMIC DNA]</scope>
    <source>
        <strain evidence="1 2">DSM 13688</strain>
    </source>
</reference>
<dbReference type="EMBL" id="JAHDYS010000002">
    <property type="protein sequence ID" value="MBT1070819.1"/>
    <property type="molecule type" value="Genomic_DNA"/>
</dbReference>
<dbReference type="RefSeq" id="WP_214296525.1">
    <property type="nucleotide sequence ID" value="NZ_JAHDYS010000002.1"/>
</dbReference>